<reference evidence="1" key="1">
    <citation type="submission" date="2020-04" db="EMBL/GenBank/DDBJ databases">
        <title>A chromosome-scale assembly and high-density genetic map of the yellow drum (Nibea albiflora) genome.</title>
        <authorList>
            <person name="Xu D."/>
            <person name="Zhang W."/>
            <person name="Chen R."/>
            <person name="Tan P."/>
            <person name="Wang L."/>
            <person name="Song H."/>
            <person name="Tian L."/>
            <person name="Zhu Q."/>
            <person name="Wang B."/>
        </authorList>
    </citation>
    <scope>NUCLEOTIDE SEQUENCE</scope>
    <source>
        <strain evidence="1">ZJHYS-2018</strain>
    </source>
</reference>
<proteinExistence type="predicted"/>
<organism evidence="1 2">
    <name type="scientific">Nibea albiflora</name>
    <name type="common">Yellow drum</name>
    <name type="synonym">Corvina albiflora</name>
    <dbReference type="NCBI Taxonomy" id="240163"/>
    <lineage>
        <taxon>Eukaryota</taxon>
        <taxon>Metazoa</taxon>
        <taxon>Chordata</taxon>
        <taxon>Craniata</taxon>
        <taxon>Vertebrata</taxon>
        <taxon>Euteleostomi</taxon>
        <taxon>Actinopterygii</taxon>
        <taxon>Neopterygii</taxon>
        <taxon>Teleostei</taxon>
        <taxon>Neoteleostei</taxon>
        <taxon>Acanthomorphata</taxon>
        <taxon>Eupercaria</taxon>
        <taxon>Sciaenidae</taxon>
        <taxon>Nibea</taxon>
    </lineage>
</organism>
<evidence type="ECO:0000313" key="2">
    <source>
        <dbReference type="Proteomes" id="UP000805704"/>
    </source>
</evidence>
<gene>
    <name evidence="1" type="ORF">GBF38_004165</name>
</gene>
<dbReference type="EMBL" id="CM024801">
    <property type="protein sequence ID" value="KAG8011813.1"/>
    <property type="molecule type" value="Genomic_DNA"/>
</dbReference>
<comment type="caution">
    <text evidence="1">The sequence shown here is derived from an EMBL/GenBank/DDBJ whole genome shotgun (WGS) entry which is preliminary data.</text>
</comment>
<protein>
    <submittedName>
        <fullName evidence="1">Uncharacterized protein</fullName>
    </submittedName>
</protein>
<name>A0ACB7FBI2_NIBAL</name>
<dbReference type="Proteomes" id="UP000805704">
    <property type="component" value="Chromosome 13"/>
</dbReference>
<evidence type="ECO:0000313" key="1">
    <source>
        <dbReference type="EMBL" id="KAG8011813.1"/>
    </source>
</evidence>
<accession>A0ACB7FBI2</accession>
<sequence>MTDHVGSDDWPQRRRKGLARLRTAILWVRCRPQLTAGKPGEEQRGDGEVQLNSPPPPPPPPPLPLLSYISLHLTCQVLQSAGNGRCDNT</sequence>
<keyword evidence="2" id="KW-1185">Reference proteome</keyword>